<keyword evidence="10" id="KW-1185">Reference proteome</keyword>
<dbReference type="InterPro" id="IPR037579">
    <property type="entry name" value="FIB_ANG-like"/>
</dbReference>
<evidence type="ECO:0000256" key="7">
    <source>
        <dbReference type="SAM" id="SignalP"/>
    </source>
</evidence>
<keyword evidence="6" id="KW-0325">Glycoprotein</keyword>
<dbReference type="SUPFAM" id="SSF56496">
    <property type="entry name" value="Fibrinogen C-terminal domain-like"/>
    <property type="match status" value="1"/>
</dbReference>
<dbReference type="Gene3D" id="4.10.530.10">
    <property type="entry name" value="Gamma-fibrinogen Carboxyl Terminal Fragment, domain 2"/>
    <property type="match status" value="1"/>
</dbReference>
<evidence type="ECO:0000313" key="10">
    <source>
        <dbReference type="Proteomes" id="UP001208570"/>
    </source>
</evidence>
<dbReference type="InterPro" id="IPR002181">
    <property type="entry name" value="Fibrinogen_a/b/g_C_dom"/>
</dbReference>
<dbReference type="EMBL" id="JAODUP010000531">
    <property type="protein sequence ID" value="KAK2147881.1"/>
    <property type="molecule type" value="Genomic_DNA"/>
</dbReference>
<evidence type="ECO:0000256" key="3">
    <source>
        <dbReference type="ARBA" id="ARBA00022729"/>
    </source>
</evidence>
<sequence length="305" mass="34437">MFTSIMAIPILLFFFVFVKSSSGALSVRFDETGIVPENGRYLTDDSIETCTSFLLDEGRPIPQYTMFRIEVVDDDADLVNVTIIGTNLSCGYNLHVTPLSSADTEKWTGRWTKCPLKHAFAYGNREKCFYQCQCSGGCEEIQVIKRPRTVEETVNRCSDVCSTWSGVYQINLTPEEDIPSYTDAYCDMITDGGGWTVLLRRMDGSVNFAREWLDCKKGFGDLNGEFWAGDSLAFANNMMFSTKLHDNDIYPANCATNADGSPWWYAKCHTALLTGIYGKDKEWKKEYKAGVYSTTVKTEHQINYN</sequence>
<organism evidence="9 10">
    <name type="scientific">Paralvinella palmiformis</name>
    <dbReference type="NCBI Taxonomy" id="53620"/>
    <lineage>
        <taxon>Eukaryota</taxon>
        <taxon>Metazoa</taxon>
        <taxon>Spiralia</taxon>
        <taxon>Lophotrochozoa</taxon>
        <taxon>Annelida</taxon>
        <taxon>Polychaeta</taxon>
        <taxon>Sedentaria</taxon>
        <taxon>Canalipalpata</taxon>
        <taxon>Terebellida</taxon>
        <taxon>Terebelliformia</taxon>
        <taxon>Alvinellidae</taxon>
        <taxon>Paralvinella</taxon>
    </lineage>
</organism>
<dbReference type="SMART" id="SM00186">
    <property type="entry name" value="FBG"/>
    <property type="match status" value="1"/>
</dbReference>
<dbReference type="Gene3D" id="3.90.215.10">
    <property type="entry name" value="Gamma Fibrinogen, chain A, domain 1"/>
    <property type="match status" value="1"/>
</dbReference>
<keyword evidence="2" id="KW-0964">Secreted</keyword>
<evidence type="ECO:0000256" key="6">
    <source>
        <dbReference type="ARBA" id="ARBA00023180"/>
    </source>
</evidence>
<name>A0AAD9MY00_9ANNE</name>
<dbReference type="GO" id="GO:0005576">
    <property type="term" value="C:extracellular region"/>
    <property type="evidence" value="ECO:0007669"/>
    <property type="project" value="UniProtKB-SubCell"/>
</dbReference>
<dbReference type="InterPro" id="IPR036056">
    <property type="entry name" value="Fibrinogen-like_C"/>
</dbReference>
<gene>
    <name evidence="9" type="ORF">LSH36_531g00031</name>
</gene>
<feature type="signal peptide" evidence="7">
    <location>
        <begin position="1"/>
        <end position="23"/>
    </location>
</feature>
<accession>A0AAD9MY00</accession>
<evidence type="ECO:0000313" key="9">
    <source>
        <dbReference type="EMBL" id="KAK2147881.1"/>
    </source>
</evidence>
<dbReference type="PANTHER" id="PTHR47221">
    <property type="entry name" value="FIBRINOGEN ALPHA CHAIN"/>
    <property type="match status" value="1"/>
</dbReference>
<dbReference type="Proteomes" id="UP001208570">
    <property type="component" value="Unassembled WGS sequence"/>
</dbReference>
<dbReference type="PANTHER" id="PTHR47221:SF6">
    <property type="entry name" value="FIBRINOGEN ALPHA CHAIN"/>
    <property type="match status" value="1"/>
</dbReference>
<dbReference type="Pfam" id="PF00147">
    <property type="entry name" value="Fibrinogen_C"/>
    <property type="match status" value="1"/>
</dbReference>
<evidence type="ECO:0000256" key="5">
    <source>
        <dbReference type="ARBA" id="ARBA00023157"/>
    </source>
</evidence>
<keyword evidence="5" id="KW-1015">Disulfide bond</keyword>
<feature type="chain" id="PRO_5042128033" description="Fibrinogen C-terminal domain-containing protein" evidence="7">
    <location>
        <begin position="24"/>
        <end position="305"/>
    </location>
</feature>
<dbReference type="AlphaFoldDB" id="A0AAD9MY00"/>
<reference evidence="9" key="1">
    <citation type="journal article" date="2023" name="Mol. Biol. Evol.">
        <title>Third-Generation Sequencing Reveals the Adaptive Role of the Epigenome in Three Deep-Sea Polychaetes.</title>
        <authorList>
            <person name="Perez M."/>
            <person name="Aroh O."/>
            <person name="Sun Y."/>
            <person name="Lan Y."/>
            <person name="Juniper S.K."/>
            <person name="Young C.R."/>
            <person name="Angers B."/>
            <person name="Qian P.Y."/>
        </authorList>
    </citation>
    <scope>NUCLEOTIDE SEQUENCE</scope>
    <source>
        <strain evidence="9">P08H-3</strain>
    </source>
</reference>
<dbReference type="InterPro" id="IPR014716">
    <property type="entry name" value="Fibrinogen_a/b/g_C_1"/>
</dbReference>
<evidence type="ECO:0000256" key="4">
    <source>
        <dbReference type="ARBA" id="ARBA00023054"/>
    </source>
</evidence>
<evidence type="ECO:0000259" key="8">
    <source>
        <dbReference type="PROSITE" id="PS51406"/>
    </source>
</evidence>
<keyword evidence="3 7" id="KW-0732">Signal</keyword>
<proteinExistence type="predicted"/>
<dbReference type="NCBIfam" id="NF040941">
    <property type="entry name" value="GGGWT_bact"/>
    <property type="match status" value="1"/>
</dbReference>
<keyword evidence="4" id="KW-0175">Coiled coil</keyword>
<evidence type="ECO:0000256" key="1">
    <source>
        <dbReference type="ARBA" id="ARBA00004613"/>
    </source>
</evidence>
<feature type="domain" description="Fibrinogen C-terminal" evidence="8">
    <location>
        <begin position="148"/>
        <end position="229"/>
    </location>
</feature>
<dbReference type="PROSITE" id="PS51406">
    <property type="entry name" value="FIBRINOGEN_C_2"/>
    <property type="match status" value="1"/>
</dbReference>
<evidence type="ECO:0000256" key="2">
    <source>
        <dbReference type="ARBA" id="ARBA00022525"/>
    </source>
</evidence>
<comment type="subcellular location">
    <subcellularLocation>
        <location evidence="1">Secreted</location>
    </subcellularLocation>
</comment>
<comment type="caution">
    <text evidence="9">The sequence shown here is derived from an EMBL/GenBank/DDBJ whole genome shotgun (WGS) entry which is preliminary data.</text>
</comment>
<protein>
    <recommendedName>
        <fullName evidence="8">Fibrinogen C-terminal domain-containing protein</fullName>
    </recommendedName>
</protein>